<dbReference type="Pfam" id="PF08534">
    <property type="entry name" value="Redoxin"/>
    <property type="match status" value="1"/>
</dbReference>
<evidence type="ECO:0000256" key="1">
    <source>
        <dbReference type="ARBA" id="ARBA00004196"/>
    </source>
</evidence>
<evidence type="ECO:0000256" key="2">
    <source>
        <dbReference type="ARBA" id="ARBA00022748"/>
    </source>
</evidence>
<keyword evidence="8" id="KW-1185">Reference proteome</keyword>
<accession>A0A367GNF3</accession>
<gene>
    <name evidence="7" type="ORF">DJ568_11080</name>
</gene>
<proteinExistence type="predicted"/>
<dbReference type="AlphaFoldDB" id="A0A367GNF3"/>
<dbReference type="InterPro" id="IPR013766">
    <property type="entry name" value="Thioredoxin_domain"/>
</dbReference>
<dbReference type="GO" id="GO:0017004">
    <property type="term" value="P:cytochrome complex assembly"/>
    <property type="evidence" value="ECO:0007669"/>
    <property type="project" value="UniProtKB-KW"/>
</dbReference>
<name>A0A367GNF3_9SPHI</name>
<dbReference type="Gene3D" id="3.40.30.10">
    <property type="entry name" value="Glutaredoxin"/>
    <property type="match status" value="1"/>
</dbReference>
<feature type="chain" id="PRO_5016661037" evidence="5">
    <location>
        <begin position="22"/>
        <end position="411"/>
    </location>
</feature>
<organism evidence="7 8">
    <name type="scientific">Mucilaginibacter hurinus</name>
    <dbReference type="NCBI Taxonomy" id="2201324"/>
    <lineage>
        <taxon>Bacteria</taxon>
        <taxon>Pseudomonadati</taxon>
        <taxon>Bacteroidota</taxon>
        <taxon>Sphingobacteriia</taxon>
        <taxon>Sphingobacteriales</taxon>
        <taxon>Sphingobacteriaceae</taxon>
        <taxon>Mucilaginibacter</taxon>
    </lineage>
</organism>
<keyword evidence="2" id="KW-0201">Cytochrome c-type biogenesis</keyword>
<dbReference type="PANTHER" id="PTHR42852">
    <property type="entry name" value="THIOL:DISULFIDE INTERCHANGE PROTEIN DSBE"/>
    <property type="match status" value="1"/>
</dbReference>
<keyword evidence="3" id="KW-1015">Disulfide bond</keyword>
<dbReference type="InterPro" id="IPR013740">
    <property type="entry name" value="Redoxin"/>
</dbReference>
<keyword evidence="4" id="KW-0676">Redox-active center</keyword>
<feature type="signal peptide" evidence="5">
    <location>
        <begin position="1"/>
        <end position="21"/>
    </location>
</feature>
<dbReference type="InterPro" id="IPR036249">
    <property type="entry name" value="Thioredoxin-like_sf"/>
</dbReference>
<dbReference type="RefSeq" id="WP_114005332.1">
    <property type="nucleotide sequence ID" value="NZ_QGDC01000005.1"/>
</dbReference>
<evidence type="ECO:0000313" key="8">
    <source>
        <dbReference type="Proteomes" id="UP000253209"/>
    </source>
</evidence>
<dbReference type="GO" id="GO:0030313">
    <property type="term" value="C:cell envelope"/>
    <property type="evidence" value="ECO:0007669"/>
    <property type="project" value="UniProtKB-SubCell"/>
</dbReference>
<feature type="domain" description="Thioredoxin" evidence="6">
    <location>
        <begin position="243"/>
        <end position="401"/>
    </location>
</feature>
<keyword evidence="5" id="KW-0732">Signal</keyword>
<reference evidence="7 8" key="1">
    <citation type="submission" date="2018-05" db="EMBL/GenBank/DDBJ databases">
        <title>Mucilaginibacter hurinus sp. nov., isolated from briquette warehouse soil.</title>
        <authorList>
            <person name="Choi L."/>
        </authorList>
    </citation>
    <scope>NUCLEOTIDE SEQUENCE [LARGE SCALE GENOMIC DNA]</scope>
    <source>
        <strain evidence="7 8">ZR32</strain>
    </source>
</reference>
<evidence type="ECO:0000313" key="7">
    <source>
        <dbReference type="EMBL" id="RCH55007.1"/>
    </source>
</evidence>
<dbReference type="PROSITE" id="PS51352">
    <property type="entry name" value="THIOREDOXIN_2"/>
    <property type="match status" value="1"/>
</dbReference>
<dbReference type="GO" id="GO:0016491">
    <property type="term" value="F:oxidoreductase activity"/>
    <property type="evidence" value="ECO:0007669"/>
    <property type="project" value="InterPro"/>
</dbReference>
<dbReference type="CDD" id="cd02966">
    <property type="entry name" value="TlpA_like_family"/>
    <property type="match status" value="1"/>
</dbReference>
<dbReference type="SUPFAM" id="SSF52833">
    <property type="entry name" value="Thioredoxin-like"/>
    <property type="match status" value="1"/>
</dbReference>
<dbReference type="EMBL" id="QGDC01000005">
    <property type="protein sequence ID" value="RCH55007.1"/>
    <property type="molecule type" value="Genomic_DNA"/>
</dbReference>
<sequence>MVKKILLIVIMLAGLLYQAAAQQITKGIWRGTLKTSSGHDIPFNFDVSDSAGRQLITIFNATERFKVNDITYRGDSVFIQMPLYGNEFRLKKTSGGLTGKWIKLTSAGYRAMDFSATPNTAWRFFKVSQTAVHNISGRWSAVFGTGAKIDTAVGEFIHTGDKLTGTFLTNTGDHRFLEGTVKGDSLYLSCFDGGNAYLFTAKINDEQTLTGGKFYSEYSSVTPWTAYKNDKAKLADAYSLSTLKPGYTSLDFSYPDLNGNKVSLSDERFKNKVVIIQILGSWCPNCIDETEYLVVHYYKKYQPRGVEIIGLAYERTNDVVKSAKAIQQFKARMGVPYPLLITGYTPARAQTAKSLPMLTQVIAFPTTIIIDKKGNVRKIHTGFNGPATGAYYTDYIKEFEALTEELLSETP</sequence>
<dbReference type="InterPro" id="IPR050553">
    <property type="entry name" value="Thioredoxin_ResA/DsbE_sf"/>
</dbReference>
<evidence type="ECO:0000256" key="5">
    <source>
        <dbReference type="SAM" id="SignalP"/>
    </source>
</evidence>
<comment type="caution">
    <text evidence="7">The sequence shown here is derived from an EMBL/GenBank/DDBJ whole genome shotgun (WGS) entry which is preliminary data.</text>
</comment>
<dbReference type="OrthoDB" id="616241at2"/>
<evidence type="ECO:0000259" key="6">
    <source>
        <dbReference type="PROSITE" id="PS51352"/>
    </source>
</evidence>
<protein>
    <submittedName>
        <fullName evidence="7">TlpA family protein disulfide reductase</fullName>
    </submittedName>
</protein>
<evidence type="ECO:0000256" key="3">
    <source>
        <dbReference type="ARBA" id="ARBA00023157"/>
    </source>
</evidence>
<dbReference type="PANTHER" id="PTHR42852:SF6">
    <property type="entry name" value="THIOL:DISULFIDE INTERCHANGE PROTEIN DSBE"/>
    <property type="match status" value="1"/>
</dbReference>
<dbReference type="Proteomes" id="UP000253209">
    <property type="component" value="Unassembled WGS sequence"/>
</dbReference>
<comment type="subcellular location">
    <subcellularLocation>
        <location evidence="1">Cell envelope</location>
    </subcellularLocation>
</comment>
<evidence type="ECO:0000256" key="4">
    <source>
        <dbReference type="ARBA" id="ARBA00023284"/>
    </source>
</evidence>